<proteinExistence type="inferred from homology"/>
<evidence type="ECO:0000313" key="6">
    <source>
        <dbReference type="EMBL" id="NED94568.1"/>
    </source>
</evidence>
<dbReference type="InterPro" id="IPR000286">
    <property type="entry name" value="HDACs"/>
</dbReference>
<dbReference type="RefSeq" id="WP_163817065.1">
    <property type="nucleotide sequence ID" value="NZ_JAAGOB010000002.1"/>
</dbReference>
<evidence type="ECO:0000259" key="5">
    <source>
        <dbReference type="Pfam" id="PF00850"/>
    </source>
</evidence>
<dbReference type="InterPro" id="IPR023801">
    <property type="entry name" value="His_deacetylse_dom"/>
</dbReference>
<dbReference type="EMBL" id="JAAGOB010000002">
    <property type="protein sequence ID" value="NED94568.1"/>
    <property type="molecule type" value="Genomic_DNA"/>
</dbReference>
<protein>
    <recommendedName>
        <fullName evidence="3">Acetoin utilization protein AcuC</fullName>
    </recommendedName>
</protein>
<dbReference type="PANTHER" id="PTHR10625">
    <property type="entry name" value="HISTONE DEACETYLASE HDAC1-RELATED"/>
    <property type="match status" value="1"/>
</dbReference>
<comment type="caution">
    <text evidence="6">The sequence shown here is derived from an EMBL/GenBank/DDBJ whole genome shotgun (WGS) entry which is preliminary data.</text>
</comment>
<keyword evidence="7" id="KW-1185">Reference proteome</keyword>
<dbReference type="Gene3D" id="3.40.800.20">
    <property type="entry name" value="Histone deacetylase domain"/>
    <property type="match status" value="1"/>
</dbReference>
<dbReference type="Proteomes" id="UP000469185">
    <property type="component" value="Unassembled WGS sequence"/>
</dbReference>
<keyword evidence="4" id="KW-0006">Acetoin catabolism</keyword>
<evidence type="ECO:0000256" key="3">
    <source>
        <dbReference type="ARBA" id="ARBA00020218"/>
    </source>
</evidence>
<feature type="domain" description="Histone deacetylase" evidence="5">
    <location>
        <begin position="2"/>
        <end position="295"/>
    </location>
</feature>
<reference evidence="6 7" key="1">
    <citation type="submission" date="2020-02" db="EMBL/GenBank/DDBJ databases">
        <authorList>
            <person name="Li X.-J."/>
            <person name="Feng X.-M."/>
        </authorList>
    </citation>
    <scope>NUCLEOTIDE SEQUENCE [LARGE SCALE GENOMIC DNA]</scope>
    <source>
        <strain evidence="6 7">CGMCC 4.7225</strain>
    </source>
</reference>
<comment type="similarity">
    <text evidence="2">Belongs to the histone deacetylase family.</text>
</comment>
<gene>
    <name evidence="6" type="ORF">G1H11_04505</name>
</gene>
<dbReference type="SUPFAM" id="SSF52768">
    <property type="entry name" value="Arginase/deacetylase"/>
    <property type="match status" value="1"/>
</dbReference>
<evidence type="ECO:0000256" key="2">
    <source>
        <dbReference type="ARBA" id="ARBA00005947"/>
    </source>
</evidence>
<dbReference type="InterPro" id="IPR037138">
    <property type="entry name" value="His_deacetylse_dom_sf"/>
</dbReference>
<dbReference type="PRINTS" id="PR01272">
    <property type="entry name" value="ACUCPROTEIN"/>
</dbReference>
<organism evidence="6 7">
    <name type="scientific">Phytoactinopolyspora alkaliphila</name>
    <dbReference type="NCBI Taxonomy" id="1783498"/>
    <lineage>
        <taxon>Bacteria</taxon>
        <taxon>Bacillati</taxon>
        <taxon>Actinomycetota</taxon>
        <taxon>Actinomycetes</taxon>
        <taxon>Jiangellales</taxon>
        <taxon>Jiangellaceae</taxon>
        <taxon>Phytoactinopolyspora</taxon>
    </lineage>
</organism>
<evidence type="ECO:0000313" key="7">
    <source>
        <dbReference type="Proteomes" id="UP000469185"/>
    </source>
</evidence>
<dbReference type="GO" id="GO:0040029">
    <property type="term" value="P:epigenetic regulation of gene expression"/>
    <property type="evidence" value="ECO:0007669"/>
    <property type="project" value="TreeGrafter"/>
</dbReference>
<dbReference type="AlphaFoldDB" id="A0A6N9YI44"/>
<dbReference type="GO" id="GO:0004407">
    <property type="term" value="F:histone deacetylase activity"/>
    <property type="evidence" value="ECO:0007669"/>
    <property type="project" value="TreeGrafter"/>
</dbReference>
<dbReference type="Pfam" id="PF00850">
    <property type="entry name" value="Hist_deacetyl"/>
    <property type="match status" value="1"/>
</dbReference>
<dbReference type="PANTHER" id="PTHR10625:SF10">
    <property type="entry name" value="HISTONE DEACETYLASE HDAC1"/>
    <property type="match status" value="1"/>
</dbReference>
<evidence type="ECO:0000256" key="4">
    <source>
        <dbReference type="ARBA" id="ARBA00022627"/>
    </source>
</evidence>
<dbReference type="UniPathway" id="UPA00040"/>
<evidence type="ECO:0000256" key="1">
    <source>
        <dbReference type="ARBA" id="ARBA00005101"/>
    </source>
</evidence>
<accession>A0A6N9YI44</accession>
<dbReference type="InterPro" id="IPR003085">
    <property type="entry name" value="AcuC"/>
</dbReference>
<dbReference type="InterPro" id="IPR023696">
    <property type="entry name" value="Ureohydrolase_dom_sf"/>
</dbReference>
<name>A0A6N9YI44_9ACTN</name>
<dbReference type="PRINTS" id="PR01270">
    <property type="entry name" value="HDASUPER"/>
</dbReference>
<dbReference type="CDD" id="cd09994">
    <property type="entry name" value="HDAC_AcuC_like"/>
    <property type="match status" value="1"/>
</dbReference>
<sequence>MDPVRLALTMRLARELGVLDLPGVRVETPVVADDELLSTVHAPDYIQAVRAAGTDPRRTDLSYGLGTDDVPCFRGMHEVSAQIVGGTVSAARAVWTGSSTHGVNITGGLHHAMRGAASGFCVYNDVAAGIQAVLDAGAERVAYVDTDVHHGDGVQAIFYDDPRVLTVSLHESPRTLFPGTGFPDETGGPGAEGTAVNIALPPGTGDAGWLRAFAAVVPPVLRAWKPQMLVSQHGCDSHFDDPLAHLTLTVDGQRAAILAVGELAAQLCDGRWLATGGGGYSLVDVVPRTWSHLLAIAAGAPIDPQTPVPARWREFASTLDLGLPPVRMSDGASATFPAWEDGYDPADRLDQSVMSTRSAVFPLHGLDPSF</sequence>
<dbReference type="GO" id="GO:0045150">
    <property type="term" value="P:acetoin catabolic process"/>
    <property type="evidence" value="ECO:0007669"/>
    <property type="project" value="UniProtKB-UniPathway"/>
</dbReference>
<comment type="pathway">
    <text evidence="1">Ketone degradation; acetoin degradation.</text>
</comment>